<gene>
    <name evidence="1" type="ORF">Sangu_2792000</name>
</gene>
<sequence length="120" mass="14168">MKRIEQLKMLENYQPPTFEEFNGHEDPQQHIAHFMEKCNNAGTDRDLLVKQFVLSLKNAAFDCYIDLEANSINSWDDLQNKFFSRFYSTRLTFSMIELVKQHQGKDEPCLITSIIGEIYR</sequence>
<comment type="caution">
    <text evidence="1">The sequence shown here is derived from an EMBL/GenBank/DDBJ whole genome shotgun (WGS) entry which is preliminary data.</text>
</comment>
<dbReference type="AlphaFoldDB" id="A0AAW2ISY0"/>
<evidence type="ECO:0000313" key="1">
    <source>
        <dbReference type="EMBL" id="KAL0285165.1"/>
    </source>
</evidence>
<dbReference type="PANTHER" id="PTHR33437">
    <property type="entry name" value="OS06G0361200 PROTEIN"/>
    <property type="match status" value="1"/>
</dbReference>
<reference evidence="1" key="1">
    <citation type="submission" date="2020-06" db="EMBL/GenBank/DDBJ databases">
        <authorList>
            <person name="Li T."/>
            <person name="Hu X."/>
            <person name="Zhang T."/>
            <person name="Song X."/>
            <person name="Zhang H."/>
            <person name="Dai N."/>
            <person name="Sheng W."/>
            <person name="Hou X."/>
            <person name="Wei L."/>
        </authorList>
    </citation>
    <scope>NUCLEOTIDE SEQUENCE</scope>
    <source>
        <strain evidence="1">G01</strain>
        <tissue evidence="1">Leaf</tissue>
    </source>
</reference>
<protein>
    <recommendedName>
        <fullName evidence="2">Retrotransposon gag domain-containing protein</fullName>
    </recommendedName>
</protein>
<dbReference type="PANTHER" id="PTHR33437:SF2">
    <property type="entry name" value="OS06G0361200 PROTEIN"/>
    <property type="match status" value="1"/>
</dbReference>
<reference evidence="1" key="2">
    <citation type="journal article" date="2024" name="Plant">
        <title>Genomic evolution and insights into agronomic trait innovations of Sesamum species.</title>
        <authorList>
            <person name="Miao H."/>
            <person name="Wang L."/>
            <person name="Qu L."/>
            <person name="Liu H."/>
            <person name="Sun Y."/>
            <person name="Le M."/>
            <person name="Wang Q."/>
            <person name="Wei S."/>
            <person name="Zheng Y."/>
            <person name="Lin W."/>
            <person name="Duan Y."/>
            <person name="Cao H."/>
            <person name="Xiong S."/>
            <person name="Wang X."/>
            <person name="Wei L."/>
            <person name="Li C."/>
            <person name="Ma Q."/>
            <person name="Ju M."/>
            <person name="Zhao R."/>
            <person name="Li G."/>
            <person name="Mu C."/>
            <person name="Tian Q."/>
            <person name="Mei H."/>
            <person name="Zhang T."/>
            <person name="Gao T."/>
            <person name="Zhang H."/>
        </authorList>
    </citation>
    <scope>NUCLEOTIDE SEQUENCE</scope>
    <source>
        <strain evidence="1">G01</strain>
    </source>
</reference>
<dbReference type="EMBL" id="JACGWK010001613">
    <property type="protein sequence ID" value="KAL0285165.1"/>
    <property type="molecule type" value="Genomic_DNA"/>
</dbReference>
<organism evidence="1">
    <name type="scientific">Sesamum angustifolium</name>
    <dbReference type="NCBI Taxonomy" id="2727405"/>
    <lineage>
        <taxon>Eukaryota</taxon>
        <taxon>Viridiplantae</taxon>
        <taxon>Streptophyta</taxon>
        <taxon>Embryophyta</taxon>
        <taxon>Tracheophyta</taxon>
        <taxon>Spermatophyta</taxon>
        <taxon>Magnoliopsida</taxon>
        <taxon>eudicotyledons</taxon>
        <taxon>Gunneridae</taxon>
        <taxon>Pentapetalae</taxon>
        <taxon>asterids</taxon>
        <taxon>lamiids</taxon>
        <taxon>Lamiales</taxon>
        <taxon>Pedaliaceae</taxon>
        <taxon>Sesamum</taxon>
    </lineage>
</organism>
<proteinExistence type="predicted"/>
<evidence type="ECO:0008006" key="2">
    <source>
        <dbReference type="Google" id="ProtNLM"/>
    </source>
</evidence>
<accession>A0AAW2ISY0</accession>
<name>A0AAW2ISY0_9LAMI</name>